<dbReference type="InterPro" id="IPR006059">
    <property type="entry name" value="SBP"/>
</dbReference>
<evidence type="ECO:0000313" key="1">
    <source>
        <dbReference type="EMBL" id="MFD1524367.1"/>
    </source>
</evidence>
<dbReference type="SUPFAM" id="SSF53850">
    <property type="entry name" value="Periplasmic binding protein-like II"/>
    <property type="match status" value="1"/>
</dbReference>
<dbReference type="Gene3D" id="3.40.190.10">
    <property type="entry name" value="Periplasmic binding protein-like II"/>
    <property type="match status" value="2"/>
</dbReference>
<dbReference type="PROSITE" id="PS51257">
    <property type="entry name" value="PROKAR_LIPOPROTEIN"/>
    <property type="match status" value="1"/>
</dbReference>
<name>A0ABW4FC68_9PSEU</name>
<dbReference type="RefSeq" id="WP_344717469.1">
    <property type="nucleotide sequence ID" value="NZ_BAAAUS010000001.1"/>
</dbReference>
<comment type="caution">
    <text evidence="1">The sequence shown here is derived from an EMBL/GenBank/DDBJ whole genome shotgun (WGS) entry which is preliminary data.</text>
</comment>
<protein>
    <submittedName>
        <fullName evidence="1">ABC transporter substrate-binding protein</fullName>
    </submittedName>
</protein>
<reference evidence="2" key="1">
    <citation type="journal article" date="2019" name="Int. J. Syst. Evol. Microbiol.">
        <title>The Global Catalogue of Microorganisms (GCM) 10K type strain sequencing project: providing services to taxonomists for standard genome sequencing and annotation.</title>
        <authorList>
            <consortium name="The Broad Institute Genomics Platform"/>
            <consortium name="The Broad Institute Genome Sequencing Center for Infectious Disease"/>
            <person name="Wu L."/>
            <person name="Ma J."/>
        </authorList>
    </citation>
    <scope>NUCLEOTIDE SEQUENCE [LARGE SCALE GENOMIC DNA]</scope>
    <source>
        <strain evidence="2">CCM 7043</strain>
    </source>
</reference>
<dbReference type="InterPro" id="IPR050490">
    <property type="entry name" value="Bact_solute-bd_prot1"/>
</dbReference>
<evidence type="ECO:0000313" key="2">
    <source>
        <dbReference type="Proteomes" id="UP001597114"/>
    </source>
</evidence>
<organism evidence="1 2">
    <name type="scientific">Pseudonocardia yunnanensis</name>
    <dbReference type="NCBI Taxonomy" id="58107"/>
    <lineage>
        <taxon>Bacteria</taxon>
        <taxon>Bacillati</taxon>
        <taxon>Actinomycetota</taxon>
        <taxon>Actinomycetes</taxon>
        <taxon>Pseudonocardiales</taxon>
        <taxon>Pseudonocardiaceae</taxon>
        <taxon>Pseudonocardia</taxon>
    </lineage>
</organism>
<dbReference type="PANTHER" id="PTHR43649">
    <property type="entry name" value="ARABINOSE-BINDING PROTEIN-RELATED"/>
    <property type="match status" value="1"/>
</dbReference>
<dbReference type="Pfam" id="PF13416">
    <property type="entry name" value="SBP_bac_8"/>
    <property type="match status" value="1"/>
</dbReference>
<dbReference type="PROSITE" id="PS51318">
    <property type="entry name" value="TAT"/>
    <property type="match status" value="1"/>
</dbReference>
<sequence length="428" mass="47023">MHKISRRALLGGVLGAAGLVGLSACAGVGGRSGTASTVRYAMWGNNVRQQNYQQAFTEMQQAVQGLTIALEFAEYTAFQERMTTQMAAGTVADVFWVPSPNVMTYYANDLYRPLSQIENLDLSDYPAEDLTGFELDGQLNTLPFAIFVPVVRYNATFAEQDGVEPPADWTWQTLAEFAKDYSANNSQGRKALANSADTDLGFEYWLRQRGEQLWTQDGKVGFTQDGLASWLDYWEDLRKAGATTTLSEQDGVTADWPTIGDRVLMVFGNSNHIIDDAPQFPDYRFALRHPPVAADATADFRYLYYPRMAISQNAADETLELAGQVLNYCVNRVEMLKTVGLTMGAPTNPRVAGEMEQFASPDEKETLRVVAEDRAAPRAPRFEAPAGSGSWRTTMTRTIEDIALGNTPVPAAAGAMITEINDAIARAQ</sequence>
<dbReference type="Proteomes" id="UP001597114">
    <property type="component" value="Unassembled WGS sequence"/>
</dbReference>
<proteinExistence type="predicted"/>
<dbReference type="PANTHER" id="PTHR43649:SF12">
    <property type="entry name" value="DIACETYLCHITOBIOSE BINDING PROTEIN DASA"/>
    <property type="match status" value="1"/>
</dbReference>
<accession>A0ABW4FC68</accession>
<dbReference type="InterPro" id="IPR006311">
    <property type="entry name" value="TAT_signal"/>
</dbReference>
<dbReference type="EMBL" id="JBHUCO010000082">
    <property type="protein sequence ID" value="MFD1524367.1"/>
    <property type="molecule type" value="Genomic_DNA"/>
</dbReference>
<keyword evidence="2" id="KW-1185">Reference proteome</keyword>
<gene>
    <name evidence="1" type="ORF">ACFSJD_43255</name>
</gene>